<dbReference type="RefSeq" id="WP_202750657.1">
    <property type="nucleotide sequence ID" value="NZ_JAESWC010000018.1"/>
</dbReference>
<dbReference type="PIRSF" id="PIRSF021435">
    <property type="entry name" value="SpoIIIAB"/>
    <property type="match status" value="1"/>
</dbReference>
<keyword evidence="2" id="KW-1185">Reference proteome</keyword>
<evidence type="ECO:0000313" key="2">
    <source>
        <dbReference type="Proteomes" id="UP000632377"/>
    </source>
</evidence>
<gene>
    <name evidence="1" type="ORF">JK636_19590</name>
</gene>
<proteinExistence type="predicted"/>
<evidence type="ECO:0000313" key="1">
    <source>
        <dbReference type="EMBL" id="MBL4937916.1"/>
    </source>
</evidence>
<dbReference type="Proteomes" id="UP000632377">
    <property type="component" value="Unassembled WGS sequence"/>
</dbReference>
<dbReference type="Pfam" id="PF09548">
    <property type="entry name" value="Spore_III_AB"/>
    <property type="match status" value="1"/>
</dbReference>
<dbReference type="InterPro" id="IPR014198">
    <property type="entry name" value="Spore_III_AB"/>
</dbReference>
<protein>
    <submittedName>
        <fullName evidence="1">Stage III sporulation protein SpoAB</fullName>
    </submittedName>
</protein>
<reference evidence="1 2" key="1">
    <citation type="submission" date="2021-01" db="EMBL/GenBank/DDBJ databases">
        <title>Genome public.</title>
        <authorList>
            <person name="Liu C."/>
            <person name="Sun Q."/>
        </authorList>
    </citation>
    <scope>NUCLEOTIDE SEQUENCE [LARGE SCALE GENOMIC DNA]</scope>
    <source>
        <strain evidence="1 2">YIM B02515</strain>
    </source>
</reference>
<comment type="caution">
    <text evidence="1">The sequence shown here is derived from an EMBL/GenBank/DDBJ whole genome shotgun (WGS) entry which is preliminary data.</text>
</comment>
<name>A0ABS1TF99_9CLOT</name>
<dbReference type="EMBL" id="JAESWC010000018">
    <property type="protein sequence ID" value="MBL4937916.1"/>
    <property type="molecule type" value="Genomic_DNA"/>
</dbReference>
<accession>A0ABS1TF99</accession>
<organism evidence="1 2">
    <name type="scientific">Clostridium rhizosphaerae</name>
    <dbReference type="NCBI Taxonomy" id="2803861"/>
    <lineage>
        <taxon>Bacteria</taxon>
        <taxon>Bacillati</taxon>
        <taxon>Bacillota</taxon>
        <taxon>Clostridia</taxon>
        <taxon>Eubacteriales</taxon>
        <taxon>Clostridiaceae</taxon>
        <taxon>Clostridium</taxon>
    </lineage>
</organism>
<dbReference type="NCBIfam" id="TIGR02833">
    <property type="entry name" value="spore_III_AB"/>
    <property type="match status" value="1"/>
</dbReference>
<sequence length="172" mass="19764">MIKEMGCLIIVAASTIAGFMYSEKFKKRVKQLNEFERAINQLQDEIEYTHTHLPEAFNNIAEKSENPINKVFSKVSKLLYEGEAESVYDAFEKSIKDKKFELNLDEDDINVILDLSKTLGDSDIDGHKRMFSLVRNNLKKRISIAEISMSKNVKMYRYLGFTIGAMLVIVLI</sequence>